<organism evidence="1 2">
    <name type="scientific">Campylobacter anatolicus</name>
    <dbReference type="NCBI Taxonomy" id="2829105"/>
    <lineage>
        <taxon>Bacteria</taxon>
        <taxon>Pseudomonadati</taxon>
        <taxon>Campylobacterota</taxon>
        <taxon>Epsilonproteobacteria</taxon>
        <taxon>Campylobacterales</taxon>
        <taxon>Campylobacteraceae</taxon>
        <taxon>Campylobacter</taxon>
    </lineage>
</organism>
<accession>A0ABS5HJM6</accession>
<reference evidence="1 2" key="1">
    <citation type="submission" date="2021-04" db="EMBL/GenBank/DDBJ databases">
        <title>Molecular and phenotypic characterization and identification of bacterial isolates recovered from the Anatolian ground squirrels (Spermophilus xanthoprymnus) and which have the potential to form a new species in the Campylobacter genus.</title>
        <authorList>
            <person name="Aydin F."/>
            <person name="Abay S."/>
            <person name="Kayman T."/>
            <person name="Karakaya E."/>
            <person name="Mustak H.K."/>
            <person name="Mustak I.B."/>
            <person name="Bilgin N."/>
            <person name="Duzler A."/>
            <person name="Sahin O."/>
            <person name="Guran O."/>
            <person name="Saticioglu I.B."/>
        </authorList>
    </citation>
    <scope>NUCLEOTIDE SEQUENCE [LARGE SCALE GENOMIC DNA]</scope>
    <source>
        <strain evidence="2">faydin-G24</strain>
    </source>
</reference>
<keyword evidence="2" id="KW-1185">Reference proteome</keyword>
<dbReference type="EMBL" id="JAGSSW010000006">
    <property type="protein sequence ID" value="MBR8464266.1"/>
    <property type="molecule type" value="Genomic_DNA"/>
</dbReference>
<name>A0ABS5HJM6_9BACT</name>
<protein>
    <submittedName>
        <fullName evidence="1">DUF1353 domain-containing protein</fullName>
    </submittedName>
</protein>
<dbReference type="InterPro" id="IPR010767">
    <property type="entry name" value="Phage_CGC-2007_Cje0229"/>
</dbReference>
<dbReference type="Proteomes" id="UP000682951">
    <property type="component" value="Unassembled WGS sequence"/>
</dbReference>
<comment type="caution">
    <text evidence="1">The sequence shown here is derived from an EMBL/GenBank/DDBJ whole genome shotgun (WGS) entry which is preliminary data.</text>
</comment>
<evidence type="ECO:0000313" key="1">
    <source>
        <dbReference type="EMBL" id="MBR8464266.1"/>
    </source>
</evidence>
<dbReference type="RefSeq" id="WP_212142203.1">
    <property type="nucleotide sequence ID" value="NZ_JAGSSW010000006.1"/>
</dbReference>
<proteinExistence type="predicted"/>
<gene>
    <name evidence="1" type="ORF">KDD93_06790</name>
</gene>
<evidence type="ECO:0000313" key="2">
    <source>
        <dbReference type="Proteomes" id="UP000682951"/>
    </source>
</evidence>
<sequence>MNEVKISRPLLKPFDKDKFELVQIYTYKDITIPAGYKTNGANIPRIFWSVLPPNSPEYLSAVIVHDYLCDKEEYKKADEILKQMMIALEVTKWKVYAFYYGCRIYHRIKYAK</sequence>
<dbReference type="Pfam" id="PF07087">
    <property type="entry name" value="DUF1353"/>
    <property type="match status" value="1"/>
</dbReference>